<proteinExistence type="inferred from homology"/>
<feature type="domain" description="ABC transporter" evidence="6">
    <location>
        <begin position="307"/>
        <end position="528"/>
    </location>
</feature>
<dbReference type="CDD" id="cd03221">
    <property type="entry name" value="ABCF_EF-3"/>
    <property type="match status" value="2"/>
</dbReference>
<organism evidence="7 8">
    <name type="scientific">Marinobacterium stanieri</name>
    <dbReference type="NCBI Taxonomy" id="49186"/>
    <lineage>
        <taxon>Bacteria</taxon>
        <taxon>Pseudomonadati</taxon>
        <taxon>Pseudomonadota</taxon>
        <taxon>Gammaproteobacteria</taxon>
        <taxon>Oceanospirillales</taxon>
        <taxon>Oceanospirillaceae</taxon>
        <taxon>Marinobacterium</taxon>
    </lineage>
</organism>
<dbReference type="SMART" id="SM00382">
    <property type="entry name" value="AAA"/>
    <property type="match status" value="2"/>
</dbReference>
<evidence type="ECO:0000313" key="8">
    <source>
        <dbReference type="Proteomes" id="UP000186895"/>
    </source>
</evidence>
<evidence type="ECO:0000256" key="1">
    <source>
        <dbReference type="ARBA" id="ARBA00022737"/>
    </source>
</evidence>
<keyword evidence="2" id="KW-0547">Nucleotide-binding</keyword>
<dbReference type="FunFam" id="3.40.50.300:FF:000011">
    <property type="entry name" value="Putative ABC transporter ATP-binding component"/>
    <property type="match status" value="1"/>
</dbReference>
<sequence>MLTTANITMQFGAKPLFENISVKFGDGNRYGLIGANGCGKSTFMKILGGDLEPSFGTVSKDPNERLGKLRQDQFAYEEYTVVDTVIMGHEELWAVKSERDAIYAKAEMTEEDGIRAGELEAEFAEMDGYTAESRAGELLLGLEIPVEQHFGLMSEVAPGWKLRVLLAQALFSDPDILLLDEPTNNLDINTIRWLEGVLNQRNCTMIIISHDRHFLNSVCTHMADIDYGTLKVYPGTYDDYMLASTQARERMQADNAKKKAQIADLKAFVSRFSANASKSRQATSRLKQIDKIQLDEIKPSSRQNPFIRFEQAKKLHRIALEVDGLAKSFDEELFSGLNLQVNVGERIAIIGPNGIGKSTLLKCLVGGLEPNAGEVKWSENSEIGYYAQDHAHEFEEDKNLYDWMSQWGKEGDDEQVIRGTLGRMLFSQKEIDKSVKVISGGEQGRMLFGKMILQKPNIMLLDEPTNHLDMESIESLNMALENYPGTLLFVSHDREFVSSLATRIIELTPTGIVDFHGNYEDYLRSQDA</sequence>
<dbReference type="InterPro" id="IPR050611">
    <property type="entry name" value="ABCF"/>
</dbReference>
<dbReference type="Gene3D" id="3.40.50.300">
    <property type="entry name" value="P-loop containing nucleotide triphosphate hydrolases"/>
    <property type="match status" value="2"/>
</dbReference>
<keyword evidence="3" id="KW-0067">ATP-binding</keyword>
<dbReference type="InterPro" id="IPR003593">
    <property type="entry name" value="AAA+_ATPase"/>
</dbReference>
<dbReference type="AlphaFoldDB" id="A0A1N6TXP4"/>
<feature type="domain" description="ABC transporter" evidence="6">
    <location>
        <begin position="2"/>
        <end position="252"/>
    </location>
</feature>
<accession>A0A1N6TXP4</accession>
<evidence type="ECO:0000259" key="6">
    <source>
        <dbReference type="PROSITE" id="PS50893"/>
    </source>
</evidence>
<evidence type="ECO:0000256" key="2">
    <source>
        <dbReference type="ARBA" id="ARBA00022741"/>
    </source>
</evidence>
<protein>
    <recommendedName>
        <fullName evidence="5">Probable ATP-binding protein YbiT</fullName>
    </recommendedName>
</protein>
<dbReference type="PANTHER" id="PTHR19211">
    <property type="entry name" value="ATP-BINDING TRANSPORT PROTEIN-RELATED"/>
    <property type="match status" value="1"/>
</dbReference>
<keyword evidence="8" id="KW-1185">Reference proteome</keyword>
<evidence type="ECO:0000256" key="3">
    <source>
        <dbReference type="ARBA" id="ARBA00022840"/>
    </source>
</evidence>
<dbReference type="PROSITE" id="PS50893">
    <property type="entry name" value="ABC_TRANSPORTER_2"/>
    <property type="match status" value="2"/>
</dbReference>
<evidence type="ECO:0000256" key="4">
    <source>
        <dbReference type="ARBA" id="ARBA00061551"/>
    </source>
</evidence>
<keyword evidence="1" id="KW-0677">Repeat</keyword>
<dbReference type="SUPFAM" id="SSF52540">
    <property type="entry name" value="P-loop containing nucleoside triphosphate hydrolases"/>
    <property type="match status" value="2"/>
</dbReference>
<gene>
    <name evidence="7" type="ORF">SAMN05421647_10684</name>
</gene>
<dbReference type="STRING" id="49186.SAMN05421647_10684"/>
<dbReference type="Pfam" id="PF12848">
    <property type="entry name" value="ABC_tran_Xtn"/>
    <property type="match status" value="1"/>
</dbReference>
<dbReference type="Proteomes" id="UP000186895">
    <property type="component" value="Unassembled WGS sequence"/>
</dbReference>
<dbReference type="NCBIfam" id="NF011646">
    <property type="entry name" value="PRK15064.1"/>
    <property type="match status" value="1"/>
</dbReference>
<dbReference type="PANTHER" id="PTHR19211:SF96">
    <property type="entry name" value="ATP-BINDING PROTEIN YBIT-RELATED"/>
    <property type="match status" value="1"/>
</dbReference>
<dbReference type="RefSeq" id="WP_076463274.1">
    <property type="nucleotide sequence ID" value="NZ_FTMN01000006.1"/>
</dbReference>
<name>A0A1N6TXP4_9GAMM</name>
<comment type="similarity">
    <text evidence="4">Belongs to the ABC transporter superfamily. ABCF family. YbiT subfamily.</text>
</comment>
<evidence type="ECO:0000256" key="5">
    <source>
        <dbReference type="ARBA" id="ARBA00074044"/>
    </source>
</evidence>
<dbReference type="FunFam" id="3.40.50.300:FF:000070">
    <property type="entry name" value="Putative ABC transporter ATP-binding component"/>
    <property type="match status" value="1"/>
</dbReference>
<dbReference type="GO" id="GO:0005524">
    <property type="term" value="F:ATP binding"/>
    <property type="evidence" value="ECO:0007669"/>
    <property type="project" value="UniProtKB-KW"/>
</dbReference>
<dbReference type="InterPro" id="IPR027417">
    <property type="entry name" value="P-loop_NTPase"/>
</dbReference>
<dbReference type="InterPro" id="IPR032781">
    <property type="entry name" value="ABC_tran_Xtn"/>
</dbReference>
<evidence type="ECO:0000313" key="7">
    <source>
        <dbReference type="EMBL" id="SIQ58094.1"/>
    </source>
</evidence>
<dbReference type="Pfam" id="PF00005">
    <property type="entry name" value="ABC_tran"/>
    <property type="match status" value="2"/>
</dbReference>
<dbReference type="InterPro" id="IPR003439">
    <property type="entry name" value="ABC_transporter-like_ATP-bd"/>
</dbReference>
<dbReference type="GO" id="GO:0016887">
    <property type="term" value="F:ATP hydrolysis activity"/>
    <property type="evidence" value="ECO:0007669"/>
    <property type="project" value="InterPro"/>
</dbReference>
<dbReference type="EMBL" id="FTMN01000006">
    <property type="protein sequence ID" value="SIQ58094.1"/>
    <property type="molecule type" value="Genomic_DNA"/>
</dbReference>
<dbReference type="NCBIfam" id="NF000355">
    <property type="entry name" value="ribo_prot_ABC_F"/>
    <property type="match status" value="1"/>
</dbReference>
<dbReference type="eggNOG" id="COG0488">
    <property type="taxonomic scope" value="Bacteria"/>
</dbReference>
<reference evidence="7 8" key="1">
    <citation type="submission" date="2017-01" db="EMBL/GenBank/DDBJ databases">
        <authorList>
            <person name="Mah S.A."/>
            <person name="Swanson W.J."/>
            <person name="Moy G.W."/>
            <person name="Vacquier V.D."/>
        </authorList>
    </citation>
    <scope>NUCLEOTIDE SEQUENCE [LARGE SCALE GENOMIC DNA]</scope>
    <source>
        <strain evidence="7 8">DSM 7027</strain>
    </source>
</reference>